<reference evidence="1" key="1">
    <citation type="submission" date="2021-06" db="EMBL/GenBank/DDBJ databases">
        <authorList>
            <person name="Kallberg Y."/>
            <person name="Tangrot J."/>
            <person name="Rosling A."/>
        </authorList>
    </citation>
    <scope>NUCLEOTIDE SEQUENCE</scope>
    <source>
        <strain evidence="1">FL130A</strain>
    </source>
</reference>
<accession>A0A9N9J1I2</accession>
<sequence>MSAVLEMSLLLDFDVDSLISVSSDLVLGPAVKPEDSSLAFKYPIDDK</sequence>
<feature type="non-terminal residue" evidence="1">
    <location>
        <position position="1"/>
    </location>
</feature>
<protein>
    <submittedName>
        <fullName evidence="1">5015_t:CDS:1</fullName>
    </submittedName>
</protein>
<name>A0A9N9J1I2_9GLOM</name>
<comment type="caution">
    <text evidence="1">The sequence shown here is derived from an EMBL/GenBank/DDBJ whole genome shotgun (WGS) entry which is preliminary data.</text>
</comment>
<evidence type="ECO:0000313" key="2">
    <source>
        <dbReference type="Proteomes" id="UP000789508"/>
    </source>
</evidence>
<evidence type="ECO:0000313" key="1">
    <source>
        <dbReference type="EMBL" id="CAG8759321.1"/>
    </source>
</evidence>
<organism evidence="1 2">
    <name type="scientific">Ambispora leptoticha</name>
    <dbReference type="NCBI Taxonomy" id="144679"/>
    <lineage>
        <taxon>Eukaryota</taxon>
        <taxon>Fungi</taxon>
        <taxon>Fungi incertae sedis</taxon>
        <taxon>Mucoromycota</taxon>
        <taxon>Glomeromycotina</taxon>
        <taxon>Glomeromycetes</taxon>
        <taxon>Archaeosporales</taxon>
        <taxon>Ambisporaceae</taxon>
        <taxon>Ambispora</taxon>
    </lineage>
</organism>
<dbReference type="EMBL" id="CAJVPS010045379">
    <property type="protein sequence ID" value="CAG8759321.1"/>
    <property type="molecule type" value="Genomic_DNA"/>
</dbReference>
<dbReference type="AlphaFoldDB" id="A0A9N9J1I2"/>
<proteinExistence type="predicted"/>
<gene>
    <name evidence="1" type="ORF">ALEPTO_LOCUS13614</name>
</gene>
<dbReference type="Proteomes" id="UP000789508">
    <property type="component" value="Unassembled WGS sequence"/>
</dbReference>
<keyword evidence="2" id="KW-1185">Reference proteome</keyword>